<proteinExistence type="predicted"/>
<evidence type="ECO:0000313" key="1">
    <source>
        <dbReference type="EMBL" id="WOG99757.1"/>
    </source>
</evidence>
<protein>
    <submittedName>
        <fullName evidence="1">Uncharacterized protein</fullName>
    </submittedName>
</protein>
<reference evidence="1" key="2">
    <citation type="submission" date="2022-03" db="EMBL/GenBank/DDBJ databases">
        <title>Draft title - Genomic analysis of global carrot germplasm unveils the trajectory of domestication and the origin of high carotenoid orange carrot.</title>
        <authorList>
            <person name="Iorizzo M."/>
            <person name="Ellison S."/>
            <person name="Senalik D."/>
            <person name="Macko-Podgorni A."/>
            <person name="Grzebelus D."/>
            <person name="Bostan H."/>
            <person name="Rolling W."/>
            <person name="Curaba J."/>
            <person name="Simon P."/>
        </authorList>
    </citation>
    <scope>NUCLEOTIDE SEQUENCE</scope>
    <source>
        <tissue evidence="1">Leaf</tissue>
    </source>
</reference>
<dbReference type="PANTHER" id="PTHR36887:SF1">
    <property type="entry name" value="OS01G0532300 PROTEIN"/>
    <property type="match status" value="1"/>
</dbReference>
<evidence type="ECO:0000313" key="2">
    <source>
        <dbReference type="Proteomes" id="UP000077755"/>
    </source>
</evidence>
<dbReference type="AlphaFoldDB" id="A0A164XQJ7"/>
<dbReference type="Gramene" id="KZM93475">
    <property type="protein sequence ID" value="KZM93475"/>
    <property type="gene ID" value="DCAR_016720"/>
</dbReference>
<dbReference type="PANTHER" id="PTHR36887">
    <property type="entry name" value="OS01G0532300 PROTEIN"/>
    <property type="match status" value="1"/>
</dbReference>
<accession>A0A164XQJ7</accession>
<dbReference type="OMA" id="DYNHEVE"/>
<keyword evidence="2" id="KW-1185">Reference proteome</keyword>
<gene>
    <name evidence="1" type="ORF">DCAR_0519112</name>
</gene>
<sequence>MTKSCNMSQMLKLSLIASLLVVAPLLSSSLRGTYLYFIFNLLIIALGVEAGLLSSSSSNTPVNYYKKTNTPVEVPQKPTETSGSHALVLKATSTADKKGICTDQLTTVPRKEQEKVVEKCSSAKVFSSVVKVHKIKKCPSTPSIFFIGGVEAEAEELEVSCQNDHLNQVEELDEVVPSGQELYNKAETFIGNFYKQLKMQREESWQRIHGLYKAF</sequence>
<dbReference type="Proteomes" id="UP000077755">
    <property type="component" value="Chromosome 5"/>
</dbReference>
<name>A0A164XQJ7_DAUCS</name>
<dbReference type="Pfam" id="PF05553">
    <property type="entry name" value="DUF761"/>
    <property type="match status" value="1"/>
</dbReference>
<dbReference type="EMBL" id="CP093347">
    <property type="protein sequence ID" value="WOG99757.1"/>
    <property type="molecule type" value="Genomic_DNA"/>
</dbReference>
<dbReference type="InterPro" id="IPR008480">
    <property type="entry name" value="DUF761_pln"/>
</dbReference>
<reference evidence="1" key="1">
    <citation type="journal article" date="2016" name="Nat. Genet.">
        <title>A high-quality carrot genome assembly provides new insights into carotenoid accumulation and asterid genome evolution.</title>
        <authorList>
            <person name="Iorizzo M."/>
            <person name="Ellison S."/>
            <person name="Senalik D."/>
            <person name="Zeng P."/>
            <person name="Satapoomin P."/>
            <person name="Huang J."/>
            <person name="Bowman M."/>
            <person name="Iovene M."/>
            <person name="Sanseverino W."/>
            <person name="Cavagnaro P."/>
            <person name="Yildiz M."/>
            <person name="Macko-Podgorni A."/>
            <person name="Moranska E."/>
            <person name="Grzebelus E."/>
            <person name="Grzebelus D."/>
            <person name="Ashrafi H."/>
            <person name="Zheng Z."/>
            <person name="Cheng S."/>
            <person name="Spooner D."/>
            <person name="Van Deynze A."/>
            <person name="Simon P."/>
        </authorList>
    </citation>
    <scope>NUCLEOTIDE SEQUENCE</scope>
    <source>
        <tissue evidence="1">Leaf</tissue>
    </source>
</reference>
<organism evidence="1 2">
    <name type="scientific">Daucus carota subsp. sativus</name>
    <name type="common">Carrot</name>
    <dbReference type="NCBI Taxonomy" id="79200"/>
    <lineage>
        <taxon>Eukaryota</taxon>
        <taxon>Viridiplantae</taxon>
        <taxon>Streptophyta</taxon>
        <taxon>Embryophyta</taxon>
        <taxon>Tracheophyta</taxon>
        <taxon>Spermatophyta</taxon>
        <taxon>Magnoliopsida</taxon>
        <taxon>eudicotyledons</taxon>
        <taxon>Gunneridae</taxon>
        <taxon>Pentapetalae</taxon>
        <taxon>asterids</taxon>
        <taxon>campanulids</taxon>
        <taxon>Apiales</taxon>
        <taxon>Apiaceae</taxon>
        <taxon>Apioideae</taxon>
        <taxon>Scandiceae</taxon>
        <taxon>Daucinae</taxon>
        <taxon>Daucus</taxon>
        <taxon>Daucus sect. Daucus</taxon>
    </lineage>
</organism>